<accession>A0ABD3XL11</accession>
<evidence type="ECO:0000313" key="8">
    <source>
        <dbReference type="EMBL" id="KAL3886874.1"/>
    </source>
</evidence>
<organism evidence="8 9">
    <name type="scientific">Sinanodonta woodiana</name>
    <name type="common">Chinese pond mussel</name>
    <name type="synonym">Anodonta woodiana</name>
    <dbReference type="NCBI Taxonomy" id="1069815"/>
    <lineage>
        <taxon>Eukaryota</taxon>
        <taxon>Metazoa</taxon>
        <taxon>Spiralia</taxon>
        <taxon>Lophotrochozoa</taxon>
        <taxon>Mollusca</taxon>
        <taxon>Bivalvia</taxon>
        <taxon>Autobranchia</taxon>
        <taxon>Heteroconchia</taxon>
        <taxon>Palaeoheterodonta</taxon>
        <taxon>Unionida</taxon>
        <taxon>Unionoidea</taxon>
        <taxon>Unionidae</taxon>
        <taxon>Unioninae</taxon>
        <taxon>Sinanodonta</taxon>
    </lineage>
</organism>
<dbReference type="EMBL" id="JBJQND010000002">
    <property type="protein sequence ID" value="KAL3886874.1"/>
    <property type="molecule type" value="Genomic_DNA"/>
</dbReference>
<keyword evidence="9" id="KW-1185">Reference proteome</keyword>
<evidence type="ECO:0000256" key="6">
    <source>
        <dbReference type="SAM" id="Phobius"/>
    </source>
</evidence>
<protein>
    <recommendedName>
        <fullName evidence="7">Fatty acid hydroxylase domain-containing protein</fullName>
    </recommendedName>
</protein>
<feature type="transmembrane region" description="Helical" evidence="6">
    <location>
        <begin position="101"/>
        <end position="120"/>
    </location>
</feature>
<keyword evidence="2 6" id="KW-0812">Transmembrane</keyword>
<dbReference type="InterPro" id="IPR006694">
    <property type="entry name" value="Fatty_acid_hydroxylase"/>
</dbReference>
<evidence type="ECO:0000256" key="1">
    <source>
        <dbReference type="ARBA" id="ARBA00004370"/>
    </source>
</evidence>
<dbReference type="GO" id="GO:0016020">
    <property type="term" value="C:membrane"/>
    <property type="evidence" value="ECO:0007669"/>
    <property type="project" value="UniProtKB-SubCell"/>
</dbReference>
<reference evidence="8 9" key="1">
    <citation type="submission" date="2024-11" db="EMBL/GenBank/DDBJ databases">
        <title>Chromosome-level genome assembly of the freshwater bivalve Anodonta woodiana.</title>
        <authorList>
            <person name="Chen X."/>
        </authorList>
    </citation>
    <scope>NUCLEOTIDE SEQUENCE [LARGE SCALE GENOMIC DNA]</scope>
    <source>
        <strain evidence="8">MN2024</strain>
        <tissue evidence="8">Gills</tissue>
    </source>
</reference>
<evidence type="ECO:0000256" key="5">
    <source>
        <dbReference type="SAM" id="MobiDB-lite"/>
    </source>
</evidence>
<comment type="subcellular location">
    <subcellularLocation>
        <location evidence="1">Membrane</location>
    </subcellularLocation>
</comment>
<feature type="domain" description="Fatty acid hydroxylase" evidence="7">
    <location>
        <begin position="107"/>
        <end position="235"/>
    </location>
</feature>
<feature type="compositionally biased region" description="Polar residues" evidence="5">
    <location>
        <begin position="261"/>
        <end position="278"/>
    </location>
</feature>
<proteinExistence type="predicted"/>
<evidence type="ECO:0000256" key="3">
    <source>
        <dbReference type="ARBA" id="ARBA00022989"/>
    </source>
</evidence>
<evidence type="ECO:0000256" key="2">
    <source>
        <dbReference type="ARBA" id="ARBA00022692"/>
    </source>
</evidence>
<evidence type="ECO:0000259" key="7">
    <source>
        <dbReference type="Pfam" id="PF04116"/>
    </source>
</evidence>
<dbReference type="Pfam" id="PF04116">
    <property type="entry name" value="FA_hydroxylase"/>
    <property type="match status" value="1"/>
</dbReference>
<name>A0ABD3XL11_SINWO</name>
<dbReference type="PANTHER" id="PTHR11863">
    <property type="entry name" value="STEROL DESATURASE"/>
    <property type="match status" value="1"/>
</dbReference>
<dbReference type="InterPro" id="IPR050307">
    <property type="entry name" value="Sterol_Desaturase_Related"/>
</dbReference>
<evidence type="ECO:0000256" key="4">
    <source>
        <dbReference type="ARBA" id="ARBA00023136"/>
    </source>
</evidence>
<keyword evidence="3 6" id="KW-1133">Transmembrane helix</keyword>
<feature type="region of interest" description="Disordered" evidence="5">
    <location>
        <begin position="259"/>
        <end position="278"/>
    </location>
</feature>
<dbReference type="AlphaFoldDB" id="A0ABD3XL11"/>
<evidence type="ECO:0000313" key="9">
    <source>
        <dbReference type="Proteomes" id="UP001634394"/>
    </source>
</evidence>
<gene>
    <name evidence="8" type="ORF">ACJMK2_026835</name>
</gene>
<sequence length="278" mass="32660">MDLADLVLSVCKNVKNVFVKRPYRGLKRGLVITNNRRTLLFLSRATLLRINNVVSNYISHNVINLIVPYLYQLDSPILVPMRDCLIMSLALYRSQLRLSPLFLGSIVTFILFTDMCIYWIHRCLHHKLVYKYIHKPHHKWKVPSPFASHAFHPLDGFLQSCPYHIYPFIFPLHKYTYLLLFIFVNIWTVSIHDGEYHVPQVLKPFINGSAHHTDHHLFYNYNYGQFFTLWDHIGGSFRYPSAFEGKGPMVDVLNKEKESYRQNGHLQSSSQAQHTKEE</sequence>
<comment type="caution">
    <text evidence="8">The sequence shown here is derived from an EMBL/GenBank/DDBJ whole genome shotgun (WGS) entry which is preliminary data.</text>
</comment>
<keyword evidence="4 6" id="KW-0472">Membrane</keyword>
<dbReference type="Proteomes" id="UP001634394">
    <property type="component" value="Unassembled WGS sequence"/>
</dbReference>